<feature type="domain" description="Pyrroloquinoline quinone-dependent pyranose dehydrogenase beta-propeller" evidence="1">
    <location>
        <begin position="161"/>
        <end position="309"/>
    </location>
</feature>
<dbReference type="InterPro" id="IPR011042">
    <property type="entry name" value="6-blade_b-propeller_TolB-like"/>
</dbReference>
<evidence type="ECO:0000259" key="1">
    <source>
        <dbReference type="Pfam" id="PF22807"/>
    </source>
</evidence>
<name>G3IU01_METTV</name>
<dbReference type="Gene3D" id="2.120.10.30">
    <property type="entry name" value="TolB, C-terminal domain"/>
    <property type="match status" value="1"/>
</dbReference>
<dbReference type="Pfam" id="PF22807">
    <property type="entry name" value="TrAA12"/>
    <property type="match status" value="2"/>
</dbReference>
<dbReference type="SUPFAM" id="SSF50952">
    <property type="entry name" value="Soluble quinoprotein glucose dehydrogenase"/>
    <property type="match status" value="1"/>
</dbReference>
<dbReference type="EMBL" id="JH109152">
    <property type="protein sequence ID" value="EGW21484.1"/>
    <property type="molecule type" value="Genomic_DNA"/>
</dbReference>
<dbReference type="Proteomes" id="UP000004664">
    <property type="component" value="Unassembled WGS sequence"/>
</dbReference>
<keyword evidence="3" id="KW-1185">Reference proteome</keyword>
<protein>
    <submittedName>
        <fullName evidence="2">NHL repeat containing protein</fullName>
    </submittedName>
</protein>
<proteinExistence type="predicted"/>
<accession>G3IU01</accession>
<dbReference type="STRING" id="697282.Mettu_0248"/>
<sequence>MNASRPVETAPRVAGKWLAPITKRMDIYPRYLLFAVLAIALTACGEEARLPLSAGVGAHPQLPRPNPTLIPTVNIALAKGWPENGKPVAAAGMSVNAFADRLDHPRWLYVLSNGDVLVAETNAPPKPEDGNSIKDWITEWVMNEAGADVPSANRITLLRDADGDGVAEIRSTFIEGLNSPFGMALIGNDFYVANSDAVVKFPYTEGAIRITQPGTKVIDLPAGPNNYHWTRNLLASRDGARLYVTVGSNSNIAENGMDEEVGRAAIWEVDPKHGSYRIYASGLRNPNGLAWGPDGGALWTVVNERDELGSDLVPDYLTSVPDGSFFGWPYSYFGRHLDERVQPQQPEWVIKARVPDYALGPHTAPLGLAFSRSRAWPAPFDNGVFIGQHGSWNRKPHSGYRVIFVPFKAGQPFGDPIDVLTGFLSADGDAFGRPVGVVLDTHAALLVADDVGNIVWRVTASTQSLRR</sequence>
<organism evidence="2 3">
    <name type="scientific">Methylobacter tundripaludum (strain ATCC BAA-1195 / DSM 17260 / SV96)</name>
    <dbReference type="NCBI Taxonomy" id="697282"/>
    <lineage>
        <taxon>Bacteria</taxon>
        <taxon>Pseudomonadati</taxon>
        <taxon>Pseudomonadota</taxon>
        <taxon>Gammaproteobacteria</taxon>
        <taxon>Methylococcales</taxon>
        <taxon>Methylococcaceae</taxon>
        <taxon>Methylobacter</taxon>
    </lineage>
</organism>
<dbReference type="HOGENOM" id="CLU_024435_0_0_6"/>
<dbReference type="AlphaFoldDB" id="G3IU01"/>
<evidence type="ECO:0000313" key="3">
    <source>
        <dbReference type="Proteomes" id="UP000004664"/>
    </source>
</evidence>
<dbReference type="PANTHER" id="PTHR33546">
    <property type="entry name" value="LARGE, MULTIFUNCTIONAL SECRETED PROTEIN-RELATED"/>
    <property type="match status" value="1"/>
</dbReference>
<evidence type="ECO:0000313" key="2">
    <source>
        <dbReference type="EMBL" id="EGW21484.1"/>
    </source>
</evidence>
<dbReference type="InterPro" id="IPR011041">
    <property type="entry name" value="Quinoprot_gluc/sorb_DH_b-prop"/>
</dbReference>
<reference evidence="2 3" key="1">
    <citation type="submission" date="2011-06" db="EMBL/GenBank/DDBJ databases">
        <title>Genomic sequence of Methylobacter tundripaludum SV96.</title>
        <authorList>
            <consortium name="US DOE Joint Genome Institute"/>
            <person name="Lucas S."/>
            <person name="Han J."/>
            <person name="Lapidus A."/>
            <person name="Cheng J.-F."/>
            <person name="Goodwin L."/>
            <person name="Pitluck S."/>
            <person name="Held B."/>
            <person name="Detter J.C."/>
            <person name="Han C."/>
            <person name="Tapia R."/>
            <person name="Land M."/>
            <person name="Hauser L."/>
            <person name="Kyrpides N."/>
            <person name="Ivanova N."/>
            <person name="Ovchinnikova G."/>
            <person name="Pagani I."/>
            <person name="Klotz M.G."/>
            <person name="Dispirito A.A."/>
            <person name="Murrell J.C."/>
            <person name="Dunfield P."/>
            <person name="Kalyuzhnaya M.G."/>
            <person name="Svenning M."/>
            <person name="Trotsenko Y.A."/>
            <person name="Stein L.Y."/>
            <person name="Woyke T."/>
        </authorList>
    </citation>
    <scope>NUCLEOTIDE SEQUENCE [LARGE SCALE GENOMIC DNA]</scope>
    <source>
        <strain evidence="3">ATCC BAA-1195 / DSM 17260 / SV96</strain>
    </source>
</reference>
<dbReference type="eggNOG" id="COG2133">
    <property type="taxonomic scope" value="Bacteria"/>
</dbReference>
<feature type="domain" description="Pyrroloquinoline quinone-dependent pyranose dehydrogenase beta-propeller" evidence="1">
    <location>
        <begin position="353"/>
        <end position="455"/>
    </location>
</feature>
<gene>
    <name evidence="2" type="ORF">Mettu_0248</name>
</gene>
<dbReference type="PANTHER" id="PTHR33546:SF1">
    <property type="entry name" value="LARGE, MULTIFUNCTIONAL SECRETED PROTEIN"/>
    <property type="match status" value="1"/>
</dbReference>
<dbReference type="InterPro" id="IPR054539">
    <property type="entry name" value="Beta-prop_PDH"/>
</dbReference>